<reference evidence="1 2" key="1">
    <citation type="submission" date="2016-11" db="EMBL/GenBank/DDBJ databases">
        <authorList>
            <person name="Jaros S."/>
            <person name="Januszkiewicz K."/>
            <person name="Wedrychowicz H."/>
        </authorList>
    </citation>
    <scope>NUCLEOTIDE SEQUENCE [LARGE SCALE GENOMIC DNA]</scope>
    <source>
        <strain evidence="1 2">CGMCC 4.2025</strain>
    </source>
</reference>
<dbReference type="EMBL" id="FRBI01000002">
    <property type="protein sequence ID" value="SHL08363.1"/>
    <property type="molecule type" value="Genomic_DNA"/>
</dbReference>
<protein>
    <recommendedName>
        <fullName evidence="3">Mini-circle protein</fullName>
    </recommendedName>
</protein>
<dbReference type="Proteomes" id="UP000184111">
    <property type="component" value="Unassembled WGS sequence"/>
</dbReference>
<dbReference type="SUPFAM" id="SSF109854">
    <property type="entry name" value="DinB/YfiT-like putative metalloenzymes"/>
    <property type="match status" value="1"/>
</dbReference>
<evidence type="ECO:0000313" key="1">
    <source>
        <dbReference type="EMBL" id="SHL08363.1"/>
    </source>
</evidence>
<dbReference type="InterPro" id="IPR007061">
    <property type="entry name" value="MST-like"/>
</dbReference>
<dbReference type="AlphaFoldDB" id="A0A1M6XR22"/>
<evidence type="ECO:0008006" key="3">
    <source>
        <dbReference type="Google" id="ProtNLM"/>
    </source>
</evidence>
<proteinExistence type="predicted"/>
<keyword evidence="2" id="KW-1185">Reference proteome</keyword>
<organism evidence="1 2">
    <name type="scientific">Actinacidiphila paucisporea</name>
    <dbReference type="NCBI Taxonomy" id="310782"/>
    <lineage>
        <taxon>Bacteria</taxon>
        <taxon>Bacillati</taxon>
        <taxon>Actinomycetota</taxon>
        <taxon>Actinomycetes</taxon>
        <taxon>Kitasatosporales</taxon>
        <taxon>Streptomycetaceae</taxon>
        <taxon>Actinacidiphila</taxon>
    </lineage>
</organism>
<dbReference type="STRING" id="310782.SAMN05216499_102497"/>
<sequence length="182" mass="19970">MVVQGGPMTWTAPPVKRNEQLGSLGSAAERQLLEGWLSRHRETLLSKCAGLEPAQLARATVEPSGLTLLGLVRHMAEVERRWFRRNFAGESIGDVFTGPSDGNEGFDGVQAADAERDFGMFQAEVRACDAAVAGHDLDETFLSSRGVPLSLRWVYVLMIQEYARHNGHADFLRERTDGATGD</sequence>
<name>A0A1M6XR22_9ACTN</name>
<dbReference type="Gene3D" id="1.20.120.450">
    <property type="entry name" value="dinb family like domain"/>
    <property type="match status" value="1"/>
</dbReference>
<gene>
    <name evidence="1" type="ORF">SAMN05216499_102497</name>
</gene>
<dbReference type="Pfam" id="PF04978">
    <property type="entry name" value="MST"/>
    <property type="match status" value="1"/>
</dbReference>
<evidence type="ECO:0000313" key="2">
    <source>
        <dbReference type="Proteomes" id="UP000184111"/>
    </source>
</evidence>
<accession>A0A1M6XR22</accession>
<dbReference type="InterPro" id="IPR034660">
    <property type="entry name" value="DinB/YfiT-like"/>
</dbReference>